<organism evidence="2 3">
    <name type="scientific">Gluconobacter roseus NBRC 3990</name>
    <dbReference type="NCBI Taxonomy" id="1307950"/>
    <lineage>
        <taxon>Bacteria</taxon>
        <taxon>Pseudomonadati</taxon>
        <taxon>Pseudomonadota</taxon>
        <taxon>Alphaproteobacteria</taxon>
        <taxon>Acetobacterales</taxon>
        <taxon>Acetobacteraceae</taxon>
        <taxon>Gluconobacter</taxon>
    </lineage>
</organism>
<evidence type="ECO:0000313" key="2">
    <source>
        <dbReference type="EMBL" id="GEB03656.1"/>
    </source>
</evidence>
<feature type="region of interest" description="Disordered" evidence="1">
    <location>
        <begin position="109"/>
        <end position="129"/>
    </location>
</feature>
<dbReference type="AlphaFoldDB" id="A0A4Y3M6T1"/>
<keyword evidence="3" id="KW-1185">Reference proteome</keyword>
<name>A0A4Y3M6T1_9PROT</name>
<protein>
    <recommendedName>
        <fullName evidence="4">Lipoprotein</fullName>
    </recommendedName>
</protein>
<reference evidence="2 3" key="1">
    <citation type="submission" date="2019-06" db="EMBL/GenBank/DDBJ databases">
        <title>Whole genome shotgun sequence of Gluconobacter roseus NBRC 3990.</title>
        <authorList>
            <person name="Hosoyama A."/>
            <person name="Uohara A."/>
            <person name="Ohji S."/>
            <person name="Ichikawa N."/>
        </authorList>
    </citation>
    <scope>NUCLEOTIDE SEQUENCE [LARGE SCALE GENOMIC DNA]</scope>
    <source>
        <strain evidence="2 3">NBRC 3990</strain>
    </source>
</reference>
<accession>A0A4Y3M6T1</accession>
<dbReference type="EMBL" id="BJLY01000002">
    <property type="protein sequence ID" value="GEB03656.1"/>
    <property type="molecule type" value="Genomic_DNA"/>
</dbReference>
<sequence length="157" mass="16421">MNNLKASSAAVWRSTAALLVAGSLLAGCVARPVMTGLPPSLNSRLYAYLIAHGMARGAVMTGQIGPEGLVRLVTLDKAAQQATVNALKLQSSSANRQADQALSNLLADLPQKTPPLPRNPAEQTQKKPAPLRDAGFFVLGADVISLRQFPCATASHP</sequence>
<dbReference type="PROSITE" id="PS51257">
    <property type="entry name" value="PROKAR_LIPOPROTEIN"/>
    <property type="match status" value="1"/>
</dbReference>
<dbReference type="Proteomes" id="UP000320772">
    <property type="component" value="Unassembled WGS sequence"/>
</dbReference>
<evidence type="ECO:0000256" key="1">
    <source>
        <dbReference type="SAM" id="MobiDB-lite"/>
    </source>
</evidence>
<comment type="caution">
    <text evidence="2">The sequence shown here is derived from an EMBL/GenBank/DDBJ whole genome shotgun (WGS) entry which is preliminary data.</text>
</comment>
<dbReference type="RefSeq" id="WP_231490375.1">
    <property type="nucleotide sequence ID" value="NZ_BAQZ01000002.1"/>
</dbReference>
<evidence type="ECO:0000313" key="3">
    <source>
        <dbReference type="Proteomes" id="UP000320772"/>
    </source>
</evidence>
<gene>
    <name evidence="2" type="ORF">GRO01_12320</name>
</gene>
<evidence type="ECO:0008006" key="4">
    <source>
        <dbReference type="Google" id="ProtNLM"/>
    </source>
</evidence>
<proteinExistence type="predicted"/>